<sequence length="407" mass="42804">MSWRSIFIEDDSAWPGVGFNPAKGDLGQIQALASDVKSVGDELDELDHMLKSIGKNNGAWEGEAAQNFAKKLGELPKFLRQGTESMHDCAKALRGWHTHLQGFQEKAGKIESEAASARKEMKSHEDRYNGLADQYNSLNLASIDANDPGYKRLLTNLGEAKDAADSSKEKLEDLIREAERIYAQWKDRAGEAERAILKASENHPPDLHWWNKAIDGLKSGFRAFTDWLVDHADLLSTISSGLAAAALACEFVPVVGTVAGGVLAGASAVCAAGAMAGHWIGNARGNGTSGWKIGLDALGVIPGVGGIAKSAIGGAKIATRAANIAELGSLGKIAAGAQGLGRGYKLGEKVYEGVRSPLSQKGINLLLKGKFPGGEVPSAVEAGIQLPIKAGSFVHGAAKQFSGGDEE</sequence>
<keyword evidence="1" id="KW-0175">Coiled coil</keyword>
<dbReference type="InterPro" id="IPR049082">
    <property type="entry name" value="T7SS_signal"/>
</dbReference>
<evidence type="ECO:0000256" key="1">
    <source>
        <dbReference type="SAM" id="Coils"/>
    </source>
</evidence>
<evidence type="ECO:0000313" key="4">
    <source>
        <dbReference type="Proteomes" id="UP001596241"/>
    </source>
</evidence>
<feature type="domain" description="Putative T7SS secretion signal" evidence="2">
    <location>
        <begin position="23"/>
        <end position="204"/>
    </location>
</feature>
<evidence type="ECO:0000313" key="3">
    <source>
        <dbReference type="EMBL" id="MFC5895941.1"/>
    </source>
</evidence>
<dbReference type="RefSeq" id="WP_345078512.1">
    <property type="nucleotide sequence ID" value="NZ_BAAAWG010000002.1"/>
</dbReference>
<gene>
    <name evidence="3" type="ORF">ACFP3M_24410</name>
</gene>
<keyword evidence="4" id="KW-1185">Reference proteome</keyword>
<accession>A0ABW1FRE1</accession>
<dbReference type="Proteomes" id="UP001596241">
    <property type="component" value="Unassembled WGS sequence"/>
</dbReference>
<reference evidence="4" key="1">
    <citation type="journal article" date="2019" name="Int. J. Syst. Evol. Microbiol.">
        <title>The Global Catalogue of Microorganisms (GCM) 10K type strain sequencing project: providing services to taxonomists for standard genome sequencing and annotation.</title>
        <authorList>
            <consortium name="The Broad Institute Genomics Platform"/>
            <consortium name="The Broad Institute Genome Sequencing Center for Infectious Disease"/>
            <person name="Wu L."/>
            <person name="Ma J."/>
        </authorList>
    </citation>
    <scope>NUCLEOTIDE SEQUENCE [LARGE SCALE GENOMIC DNA]</scope>
    <source>
        <strain evidence="4">CGMCC 1.15809</strain>
    </source>
</reference>
<proteinExistence type="predicted"/>
<dbReference type="Pfam" id="PF21725">
    <property type="entry name" value="T7SS_signal"/>
    <property type="match status" value="1"/>
</dbReference>
<dbReference type="InterPro" id="IPR036689">
    <property type="entry name" value="ESAT-6-like_sf"/>
</dbReference>
<name>A0ABW1FRE1_9ACTN</name>
<protein>
    <submittedName>
        <fullName evidence="3">T7SS-secreted protein</fullName>
    </submittedName>
</protein>
<dbReference type="EMBL" id="JBHSPW010000012">
    <property type="protein sequence ID" value="MFC5895941.1"/>
    <property type="molecule type" value="Genomic_DNA"/>
</dbReference>
<evidence type="ECO:0000259" key="2">
    <source>
        <dbReference type="Pfam" id="PF21725"/>
    </source>
</evidence>
<comment type="caution">
    <text evidence="3">The sequence shown here is derived from an EMBL/GenBank/DDBJ whole genome shotgun (WGS) entry which is preliminary data.</text>
</comment>
<feature type="coiled-coil region" evidence="1">
    <location>
        <begin position="100"/>
        <end position="202"/>
    </location>
</feature>
<dbReference type="SUPFAM" id="SSF140453">
    <property type="entry name" value="EsxAB dimer-like"/>
    <property type="match status" value="1"/>
</dbReference>
<organism evidence="3 4">
    <name type="scientific">Streptomyces ramulosus</name>
    <dbReference type="NCBI Taxonomy" id="47762"/>
    <lineage>
        <taxon>Bacteria</taxon>
        <taxon>Bacillati</taxon>
        <taxon>Actinomycetota</taxon>
        <taxon>Actinomycetes</taxon>
        <taxon>Kitasatosporales</taxon>
        <taxon>Streptomycetaceae</taxon>
        <taxon>Streptomyces</taxon>
    </lineage>
</organism>